<protein>
    <submittedName>
        <fullName evidence="2">Sulfotransferase family protein</fullName>
    </submittedName>
</protein>
<name>A0A6L7EZN7_9ACTN</name>
<sequence length="326" mass="36389">MAGALKALGAHVPQPEVRADDTNPKGFAETQWVVDFHHELLQRHHVQVSDARPSAWYETSKASTSGITRARLTEWLEPHFRPAVGDEPAVEELVVKDPRLAWFVGLWKAAALRCDAQASYVTMLRPVTEVVGSKARYYSQATQDFSHVQRTAAWVNMMLHTERATRGSTRAFVHYDDLLSDWTVPVFELGQRLDLRAVREASANSIRAVHQFIDPGLRRVQTTWDDVPVPARLRELADETWDGLAAIARPDGDTTAVHAQLDQVRAAYTDFYDEAEAVAQSSVVAARREGRAEGREQARPAPAPQTGLRAMVPDGAKQRIRRVMGK</sequence>
<dbReference type="GO" id="GO:0016740">
    <property type="term" value="F:transferase activity"/>
    <property type="evidence" value="ECO:0007669"/>
    <property type="project" value="UniProtKB-KW"/>
</dbReference>
<keyword evidence="2" id="KW-0808">Transferase</keyword>
<dbReference type="Proteomes" id="UP000473325">
    <property type="component" value="Unassembled WGS sequence"/>
</dbReference>
<dbReference type="SUPFAM" id="SSF52540">
    <property type="entry name" value="P-loop containing nucleoside triphosphate hydrolases"/>
    <property type="match status" value="1"/>
</dbReference>
<keyword evidence="3" id="KW-1185">Reference proteome</keyword>
<dbReference type="InterPro" id="IPR027417">
    <property type="entry name" value="P-loop_NTPase"/>
</dbReference>
<gene>
    <name evidence="2" type="ORF">GRQ65_17155</name>
</gene>
<proteinExistence type="predicted"/>
<organism evidence="2 3">
    <name type="scientific">Nocardioides flavescens</name>
    <dbReference type="NCBI Taxonomy" id="2691959"/>
    <lineage>
        <taxon>Bacteria</taxon>
        <taxon>Bacillati</taxon>
        <taxon>Actinomycetota</taxon>
        <taxon>Actinomycetes</taxon>
        <taxon>Propionibacteriales</taxon>
        <taxon>Nocardioidaceae</taxon>
        <taxon>Nocardioides</taxon>
    </lineage>
</organism>
<reference evidence="2 3" key="1">
    <citation type="submission" date="2019-12" db="EMBL/GenBank/DDBJ databases">
        <authorList>
            <person name="Kun Z."/>
        </authorList>
    </citation>
    <scope>NUCLEOTIDE SEQUENCE [LARGE SCALE GENOMIC DNA]</scope>
    <source>
        <strain evidence="2 3">YIM 123512</strain>
    </source>
</reference>
<evidence type="ECO:0000313" key="3">
    <source>
        <dbReference type="Proteomes" id="UP000473325"/>
    </source>
</evidence>
<evidence type="ECO:0000313" key="2">
    <source>
        <dbReference type="EMBL" id="MXG91278.1"/>
    </source>
</evidence>
<dbReference type="EMBL" id="WUEK01000011">
    <property type="protein sequence ID" value="MXG91278.1"/>
    <property type="molecule type" value="Genomic_DNA"/>
</dbReference>
<feature type="region of interest" description="Disordered" evidence="1">
    <location>
        <begin position="288"/>
        <end position="326"/>
    </location>
</feature>
<feature type="compositionally biased region" description="Basic and acidic residues" evidence="1">
    <location>
        <begin position="288"/>
        <end position="298"/>
    </location>
</feature>
<comment type="caution">
    <text evidence="2">The sequence shown here is derived from an EMBL/GenBank/DDBJ whole genome shotgun (WGS) entry which is preliminary data.</text>
</comment>
<accession>A0A6L7EZN7</accession>
<evidence type="ECO:0000256" key="1">
    <source>
        <dbReference type="SAM" id="MobiDB-lite"/>
    </source>
</evidence>
<dbReference type="AlphaFoldDB" id="A0A6L7EZN7"/>